<reference evidence="1" key="1">
    <citation type="submission" date="2021-02" db="EMBL/GenBank/DDBJ databases">
        <authorList>
            <consortium name="DOE Joint Genome Institute"/>
            <person name="Ahrendt S."/>
            <person name="Looney B.P."/>
            <person name="Miyauchi S."/>
            <person name="Morin E."/>
            <person name="Drula E."/>
            <person name="Courty P.E."/>
            <person name="Chicoki N."/>
            <person name="Fauchery L."/>
            <person name="Kohler A."/>
            <person name="Kuo A."/>
            <person name="Labutti K."/>
            <person name="Pangilinan J."/>
            <person name="Lipzen A."/>
            <person name="Riley R."/>
            <person name="Andreopoulos W."/>
            <person name="He G."/>
            <person name="Johnson J."/>
            <person name="Barry K.W."/>
            <person name="Grigoriev I.V."/>
            <person name="Nagy L."/>
            <person name="Hibbett D."/>
            <person name="Henrissat B."/>
            <person name="Matheny P.B."/>
            <person name="Labbe J."/>
            <person name="Martin F."/>
        </authorList>
    </citation>
    <scope>NUCLEOTIDE SEQUENCE</scope>
    <source>
        <strain evidence="1">EC-137</strain>
    </source>
</reference>
<evidence type="ECO:0000313" key="1">
    <source>
        <dbReference type="EMBL" id="KAI0036304.1"/>
    </source>
</evidence>
<accession>A0ACB8QWU3</accession>
<sequence length="175" mass="19222">MIAESLATLAARFPNSNSLIAHLVLLLPGSSTAPYLSPAFCLGAVLTILGASLRFACFRALGTNFTYELAIRDKHKLITSGPYSIVRHPAYMGTMLVAVGATLAELSPGSWWTEANVMDTGFGRVAAVLWVVGLLVRVSLLLRAPKEDAMLREHFGKEWEEYAQRVRWWYVPGVI</sequence>
<evidence type="ECO:0000313" key="2">
    <source>
        <dbReference type="Proteomes" id="UP000814128"/>
    </source>
</evidence>
<comment type="caution">
    <text evidence="1">The sequence shown here is derived from an EMBL/GenBank/DDBJ whole genome shotgun (WGS) entry which is preliminary data.</text>
</comment>
<gene>
    <name evidence="1" type="ORF">K488DRAFT_41425</name>
</gene>
<dbReference type="Proteomes" id="UP000814128">
    <property type="component" value="Unassembled WGS sequence"/>
</dbReference>
<dbReference type="EMBL" id="MU273473">
    <property type="protein sequence ID" value="KAI0036304.1"/>
    <property type="molecule type" value="Genomic_DNA"/>
</dbReference>
<organism evidence="1 2">
    <name type="scientific">Vararia minispora EC-137</name>
    <dbReference type="NCBI Taxonomy" id="1314806"/>
    <lineage>
        <taxon>Eukaryota</taxon>
        <taxon>Fungi</taxon>
        <taxon>Dikarya</taxon>
        <taxon>Basidiomycota</taxon>
        <taxon>Agaricomycotina</taxon>
        <taxon>Agaricomycetes</taxon>
        <taxon>Russulales</taxon>
        <taxon>Lachnocladiaceae</taxon>
        <taxon>Vararia</taxon>
    </lineage>
</organism>
<reference evidence="1" key="2">
    <citation type="journal article" date="2022" name="New Phytol.">
        <title>Evolutionary transition to the ectomycorrhizal habit in the genomes of a hyperdiverse lineage of mushroom-forming fungi.</title>
        <authorList>
            <person name="Looney B."/>
            <person name="Miyauchi S."/>
            <person name="Morin E."/>
            <person name="Drula E."/>
            <person name="Courty P.E."/>
            <person name="Kohler A."/>
            <person name="Kuo A."/>
            <person name="LaButti K."/>
            <person name="Pangilinan J."/>
            <person name="Lipzen A."/>
            <person name="Riley R."/>
            <person name="Andreopoulos W."/>
            <person name="He G."/>
            <person name="Johnson J."/>
            <person name="Nolan M."/>
            <person name="Tritt A."/>
            <person name="Barry K.W."/>
            <person name="Grigoriev I.V."/>
            <person name="Nagy L.G."/>
            <person name="Hibbett D."/>
            <person name="Henrissat B."/>
            <person name="Matheny P.B."/>
            <person name="Labbe J."/>
            <person name="Martin F.M."/>
        </authorList>
    </citation>
    <scope>NUCLEOTIDE SEQUENCE</scope>
    <source>
        <strain evidence="1">EC-137</strain>
    </source>
</reference>
<keyword evidence="2" id="KW-1185">Reference proteome</keyword>
<name>A0ACB8QWU3_9AGAM</name>
<protein>
    <submittedName>
        <fullName evidence="1">Uncharacterized protein</fullName>
    </submittedName>
</protein>
<proteinExistence type="predicted"/>